<dbReference type="PANTHER" id="PTHR48111">
    <property type="entry name" value="REGULATOR OF RPOS"/>
    <property type="match status" value="1"/>
</dbReference>
<evidence type="ECO:0000256" key="9">
    <source>
        <dbReference type="PROSITE-ProRule" id="PRU01091"/>
    </source>
</evidence>
<dbReference type="GO" id="GO:0032993">
    <property type="term" value="C:protein-DNA complex"/>
    <property type="evidence" value="ECO:0007669"/>
    <property type="project" value="TreeGrafter"/>
</dbReference>
<evidence type="ECO:0000256" key="1">
    <source>
        <dbReference type="ARBA" id="ARBA00022553"/>
    </source>
</evidence>
<dbReference type="CDD" id="cd17574">
    <property type="entry name" value="REC_OmpR"/>
    <property type="match status" value="1"/>
</dbReference>
<evidence type="ECO:0000256" key="6">
    <source>
        <dbReference type="ARBA" id="ARBA00055621"/>
    </source>
</evidence>
<keyword evidence="13" id="KW-1185">Reference proteome</keyword>
<dbReference type="GO" id="GO:0005829">
    <property type="term" value="C:cytosol"/>
    <property type="evidence" value="ECO:0007669"/>
    <property type="project" value="TreeGrafter"/>
</dbReference>
<dbReference type="Gene3D" id="1.10.10.10">
    <property type="entry name" value="Winged helix-like DNA-binding domain superfamily/Winged helix DNA-binding domain"/>
    <property type="match status" value="1"/>
</dbReference>
<reference evidence="12 13" key="1">
    <citation type="submission" date="2020-08" db="EMBL/GenBank/DDBJ databases">
        <title>Genomic Encyclopedia of Type Strains, Phase IV (KMG-IV): sequencing the most valuable type-strain genomes for metagenomic binning, comparative biology and taxonomic classification.</title>
        <authorList>
            <person name="Goeker M."/>
        </authorList>
    </citation>
    <scope>NUCLEOTIDE SEQUENCE [LARGE SCALE GENOMIC DNA]</scope>
    <source>
        <strain evidence="12 13">DSM 14925</strain>
    </source>
</reference>
<keyword evidence="1 8" id="KW-0597">Phosphoprotein</keyword>
<comment type="function">
    <text evidence="6">Member of the two-component regulatory system DltS/DltR. Regulates the expression of the dlt operon.</text>
</comment>
<evidence type="ECO:0000256" key="4">
    <source>
        <dbReference type="ARBA" id="ARBA00023125"/>
    </source>
</evidence>
<dbReference type="PANTHER" id="PTHR48111:SF1">
    <property type="entry name" value="TWO-COMPONENT RESPONSE REGULATOR ORR33"/>
    <property type="match status" value="1"/>
</dbReference>
<dbReference type="PROSITE" id="PS50110">
    <property type="entry name" value="RESPONSE_REGULATORY"/>
    <property type="match status" value="1"/>
</dbReference>
<comment type="caution">
    <text evidence="12">The sequence shown here is derived from an EMBL/GenBank/DDBJ whole genome shotgun (WGS) entry which is preliminary data.</text>
</comment>
<keyword evidence="2" id="KW-0902">Two-component regulatory system</keyword>
<evidence type="ECO:0000256" key="2">
    <source>
        <dbReference type="ARBA" id="ARBA00023012"/>
    </source>
</evidence>
<proteinExistence type="predicted"/>
<dbReference type="Pfam" id="PF00072">
    <property type="entry name" value="Response_reg"/>
    <property type="match status" value="1"/>
</dbReference>
<evidence type="ECO:0000256" key="5">
    <source>
        <dbReference type="ARBA" id="ARBA00023163"/>
    </source>
</evidence>
<dbReference type="Gene3D" id="3.40.50.2300">
    <property type="match status" value="1"/>
</dbReference>
<dbReference type="InterPro" id="IPR039420">
    <property type="entry name" value="WalR-like"/>
</dbReference>
<feature type="domain" description="Response regulatory" evidence="10">
    <location>
        <begin position="3"/>
        <end position="117"/>
    </location>
</feature>
<dbReference type="SMART" id="SM00862">
    <property type="entry name" value="Trans_reg_C"/>
    <property type="match status" value="1"/>
</dbReference>
<dbReference type="InterPro" id="IPR036388">
    <property type="entry name" value="WH-like_DNA-bd_sf"/>
</dbReference>
<dbReference type="EMBL" id="JACHHV010000004">
    <property type="protein sequence ID" value="MBB5887541.1"/>
    <property type="molecule type" value="Genomic_DNA"/>
</dbReference>
<dbReference type="InterPro" id="IPR001789">
    <property type="entry name" value="Sig_transdc_resp-reg_receiver"/>
</dbReference>
<feature type="domain" description="OmpR/PhoB-type" evidence="11">
    <location>
        <begin position="128"/>
        <end position="223"/>
    </location>
</feature>
<feature type="modified residue" description="4-aspartylphosphate" evidence="8">
    <location>
        <position position="52"/>
    </location>
</feature>
<evidence type="ECO:0000313" key="12">
    <source>
        <dbReference type="EMBL" id="MBB5887541.1"/>
    </source>
</evidence>
<protein>
    <recommendedName>
        <fullName evidence="7">Transcriptional regulatory protein DltR</fullName>
    </recommendedName>
</protein>
<keyword evidence="4 9" id="KW-0238">DNA-binding</keyword>
<dbReference type="GO" id="GO:0000156">
    <property type="term" value="F:phosphorelay response regulator activity"/>
    <property type="evidence" value="ECO:0007669"/>
    <property type="project" value="TreeGrafter"/>
</dbReference>
<evidence type="ECO:0000256" key="7">
    <source>
        <dbReference type="ARBA" id="ARBA00071115"/>
    </source>
</evidence>
<dbReference type="Proteomes" id="UP000562464">
    <property type="component" value="Unassembled WGS sequence"/>
</dbReference>
<dbReference type="RefSeq" id="WP_183538816.1">
    <property type="nucleotide sequence ID" value="NZ_DASWOY010000029.1"/>
</dbReference>
<dbReference type="SUPFAM" id="SSF52172">
    <property type="entry name" value="CheY-like"/>
    <property type="match status" value="1"/>
</dbReference>
<keyword evidence="5" id="KW-0804">Transcription</keyword>
<gene>
    <name evidence="12" type="ORF">HNQ37_000412</name>
</gene>
<name>A0A841C7K8_9LACT</name>
<evidence type="ECO:0000256" key="3">
    <source>
        <dbReference type="ARBA" id="ARBA00023015"/>
    </source>
</evidence>
<dbReference type="GO" id="GO:0000976">
    <property type="term" value="F:transcription cis-regulatory region binding"/>
    <property type="evidence" value="ECO:0007669"/>
    <property type="project" value="TreeGrafter"/>
</dbReference>
<evidence type="ECO:0000259" key="10">
    <source>
        <dbReference type="PROSITE" id="PS50110"/>
    </source>
</evidence>
<dbReference type="AlphaFoldDB" id="A0A841C7K8"/>
<dbReference type="GO" id="GO:0006355">
    <property type="term" value="P:regulation of DNA-templated transcription"/>
    <property type="evidence" value="ECO:0007669"/>
    <property type="project" value="InterPro"/>
</dbReference>
<keyword evidence="3" id="KW-0805">Transcription regulation</keyword>
<evidence type="ECO:0000259" key="11">
    <source>
        <dbReference type="PROSITE" id="PS51755"/>
    </source>
</evidence>
<dbReference type="CDD" id="cd00383">
    <property type="entry name" value="trans_reg_C"/>
    <property type="match status" value="1"/>
</dbReference>
<dbReference type="Pfam" id="PF00486">
    <property type="entry name" value="Trans_reg_C"/>
    <property type="match status" value="1"/>
</dbReference>
<dbReference type="InterPro" id="IPR011006">
    <property type="entry name" value="CheY-like_superfamily"/>
</dbReference>
<sequence>MRKILIADDENSILTLLEYHFTAANFDVLLAHDGQEALDLARTEKFDLLLLDVMMPKFSGIELIKILRKEKNYTPILILTARDDEEMRLSGLDSGADDYLDKTTDMKEIVIRAKGLIRRAQDYGDNGVENFTLPDIEVDFQKKTVKLEGSFIDLTKREFDILEYLIRRQGQIVSRDALLQSFWGVSNADVETRTIDVLVGRLRKKLNNRFIKSKRGYGYIFDENA</sequence>
<dbReference type="InterPro" id="IPR001867">
    <property type="entry name" value="OmpR/PhoB-type_DNA-bd"/>
</dbReference>
<dbReference type="PROSITE" id="PS51755">
    <property type="entry name" value="OMPR_PHOB"/>
    <property type="match status" value="1"/>
</dbReference>
<dbReference type="SMART" id="SM00448">
    <property type="entry name" value="REC"/>
    <property type="match status" value="1"/>
</dbReference>
<evidence type="ECO:0000313" key="13">
    <source>
        <dbReference type="Proteomes" id="UP000562464"/>
    </source>
</evidence>
<feature type="DNA-binding region" description="OmpR/PhoB-type" evidence="9">
    <location>
        <begin position="128"/>
        <end position="223"/>
    </location>
</feature>
<evidence type="ECO:0000256" key="8">
    <source>
        <dbReference type="PROSITE-ProRule" id="PRU00169"/>
    </source>
</evidence>
<dbReference type="FunFam" id="3.40.50.2300:FF:000001">
    <property type="entry name" value="DNA-binding response regulator PhoB"/>
    <property type="match status" value="1"/>
</dbReference>
<accession>A0A841C7K8</accession>
<organism evidence="12 13">
    <name type="scientific">Lactovum miscens</name>
    <dbReference type="NCBI Taxonomy" id="190387"/>
    <lineage>
        <taxon>Bacteria</taxon>
        <taxon>Bacillati</taxon>
        <taxon>Bacillota</taxon>
        <taxon>Bacilli</taxon>
        <taxon>Lactobacillales</taxon>
        <taxon>Streptococcaceae</taxon>
        <taxon>Lactovum</taxon>
    </lineage>
</organism>